<gene>
    <name evidence="2" type="ORF">RH857_07180</name>
</gene>
<reference evidence="3" key="1">
    <citation type="submission" date="2023-07" db="EMBL/GenBank/DDBJ databases">
        <title>Description of three actinobacteria isolated from air of manufacturing shop in a pharmaceutical factory.</title>
        <authorList>
            <person name="Zhang D.-F."/>
        </authorList>
    </citation>
    <scope>NUCLEOTIDE SEQUENCE [LARGE SCALE GENOMIC DNA]</scope>
    <source>
        <strain evidence="3">CCTCC AB 207010</strain>
    </source>
</reference>
<dbReference type="Gene3D" id="3.40.640.10">
    <property type="entry name" value="Type I PLP-dependent aspartate aminotransferase-like (Major domain)"/>
    <property type="match status" value="1"/>
</dbReference>
<keyword evidence="2" id="KW-0808">Transferase</keyword>
<dbReference type="Pfam" id="PF00155">
    <property type="entry name" value="Aminotran_1_2"/>
    <property type="match status" value="1"/>
</dbReference>
<feature type="domain" description="Aminotransferase class I/classII large" evidence="1">
    <location>
        <begin position="1"/>
        <end position="338"/>
    </location>
</feature>
<dbReference type="InterPro" id="IPR051446">
    <property type="entry name" value="HTH_trans_reg/aminotransferase"/>
</dbReference>
<dbReference type="InterPro" id="IPR015422">
    <property type="entry name" value="PyrdxlP-dep_Trfase_small"/>
</dbReference>
<keyword evidence="3" id="KW-1185">Reference proteome</keyword>
<dbReference type="CDD" id="cd00609">
    <property type="entry name" value="AAT_like"/>
    <property type="match status" value="1"/>
</dbReference>
<dbReference type="PANTHER" id="PTHR46577">
    <property type="entry name" value="HTH-TYPE TRANSCRIPTIONAL REGULATORY PROTEIN GABR"/>
    <property type="match status" value="1"/>
</dbReference>
<protein>
    <submittedName>
        <fullName evidence="2">PLP-dependent aminotransferase family protein</fullName>
    </submittedName>
</protein>
<dbReference type="EMBL" id="JAVKGT010000015">
    <property type="protein sequence ID" value="MDR5711916.1"/>
    <property type="molecule type" value="Genomic_DNA"/>
</dbReference>
<accession>A0ABU1FTD1</accession>
<sequence>MGLGSGFPDADLLPERLVRTAFARAARSRTILTWPSAAGLPDLRAWFAAELAAVTEPSAPAPTAGDVIIFPGSQSGLSAAFRALVGPGEPLLIESPTYWGAILAAAQAGVQLVPIPRSPQGPDPADVDRAFTQTGARAFYVQPHYANPHGALWSASLHTQVLTTVRRHGAFLIEDDWAHDFSIEGAPRPVAAQDEDGHVIYLRSLTKSVSPAVRVAAVIARGPARQRLLHVAQSESIYVSAALQMVALDVVTQPAWRTHLRHLGPQLGARRDLLVRSLSEHAPALELEHVPRGGLQLWARLPGQADLAEVLRRLDQVGVSVVPGNEPFRPSRRHRICA</sequence>
<keyword evidence="2" id="KW-0032">Aminotransferase</keyword>
<proteinExistence type="predicted"/>
<name>A0ABU1FTD1_9MICC</name>
<dbReference type="Gene3D" id="3.90.1150.10">
    <property type="entry name" value="Aspartate Aminotransferase, domain 1"/>
    <property type="match status" value="1"/>
</dbReference>
<dbReference type="InterPro" id="IPR004839">
    <property type="entry name" value="Aminotransferase_I/II_large"/>
</dbReference>
<dbReference type="SUPFAM" id="SSF53383">
    <property type="entry name" value="PLP-dependent transferases"/>
    <property type="match status" value="1"/>
</dbReference>
<evidence type="ECO:0000313" key="2">
    <source>
        <dbReference type="EMBL" id="MDR5711916.1"/>
    </source>
</evidence>
<dbReference type="Proteomes" id="UP001260872">
    <property type="component" value="Unassembled WGS sequence"/>
</dbReference>
<dbReference type="RefSeq" id="WP_310537296.1">
    <property type="nucleotide sequence ID" value="NZ_BAAAOC010000089.1"/>
</dbReference>
<comment type="caution">
    <text evidence="2">The sequence shown here is derived from an EMBL/GenBank/DDBJ whole genome shotgun (WGS) entry which is preliminary data.</text>
</comment>
<dbReference type="GO" id="GO:0008483">
    <property type="term" value="F:transaminase activity"/>
    <property type="evidence" value="ECO:0007669"/>
    <property type="project" value="UniProtKB-KW"/>
</dbReference>
<organism evidence="2 3">
    <name type="scientific">Nesterenkonia flava</name>
    <dbReference type="NCBI Taxonomy" id="469799"/>
    <lineage>
        <taxon>Bacteria</taxon>
        <taxon>Bacillati</taxon>
        <taxon>Actinomycetota</taxon>
        <taxon>Actinomycetes</taxon>
        <taxon>Micrococcales</taxon>
        <taxon>Micrococcaceae</taxon>
        <taxon>Nesterenkonia</taxon>
    </lineage>
</organism>
<dbReference type="InterPro" id="IPR015421">
    <property type="entry name" value="PyrdxlP-dep_Trfase_major"/>
</dbReference>
<evidence type="ECO:0000259" key="1">
    <source>
        <dbReference type="Pfam" id="PF00155"/>
    </source>
</evidence>
<dbReference type="PANTHER" id="PTHR46577:SF1">
    <property type="entry name" value="HTH-TYPE TRANSCRIPTIONAL REGULATORY PROTEIN GABR"/>
    <property type="match status" value="1"/>
</dbReference>
<dbReference type="InterPro" id="IPR015424">
    <property type="entry name" value="PyrdxlP-dep_Trfase"/>
</dbReference>
<evidence type="ECO:0000313" key="3">
    <source>
        <dbReference type="Proteomes" id="UP001260872"/>
    </source>
</evidence>